<dbReference type="EMBL" id="KZ679259">
    <property type="protein sequence ID" value="PTB43012.1"/>
    <property type="molecule type" value="Genomic_DNA"/>
</dbReference>
<dbReference type="STRING" id="1042311.A0A2T3ZDX3"/>
<protein>
    <submittedName>
        <fullName evidence="1">Uncharacterized protein</fullName>
    </submittedName>
</protein>
<keyword evidence="2" id="KW-1185">Reference proteome</keyword>
<dbReference type="Proteomes" id="UP000240493">
    <property type="component" value="Unassembled WGS sequence"/>
</dbReference>
<gene>
    <name evidence="1" type="ORF">M441DRAFT_56047</name>
</gene>
<evidence type="ECO:0000313" key="2">
    <source>
        <dbReference type="Proteomes" id="UP000240493"/>
    </source>
</evidence>
<evidence type="ECO:0000313" key="1">
    <source>
        <dbReference type="EMBL" id="PTB43012.1"/>
    </source>
</evidence>
<proteinExistence type="predicted"/>
<organism evidence="1 2">
    <name type="scientific">Trichoderma asperellum (strain ATCC 204424 / CBS 433.97 / NBRC 101777)</name>
    <dbReference type="NCBI Taxonomy" id="1042311"/>
    <lineage>
        <taxon>Eukaryota</taxon>
        <taxon>Fungi</taxon>
        <taxon>Dikarya</taxon>
        <taxon>Ascomycota</taxon>
        <taxon>Pezizomycotina</taxon>
        <taxon>Sordariomycetes</taxon>
        <taxon>Hypocreomycetidae</taxon>
        <taxon>Hypocreales</taxon>
        <taxon>Hypocreaceae</taxon>
        <taxon>Trichoderma</taxon>
    </lineage>
</organism>
<accession>A0A2T3ZDX3</accession>
<reference evidence="1 2" key="1">
    <citation type="submission" date="2016-07" db="EMBL/GenBank/DDBJ databases">
        <title>Multiple horizontal gene transfer events from other fungi enriched the ability of initially mycotrophic Trichoderma (Ascomycota) to feed on dead plant biomass.</title>
        <authorList>
            <consortium name="DOE Joint Genome Institute"/>
            <person name="Aerts A."/>
            <person name="Atanasova L."/>
            <person name="Chenthamara K."/>
            <person name="Zhang J."/>
            <person name="Grujic M."/>
            <person name="Henrissat B."/>
            <person name="Kuo A."/>
            <person name="Salamov A."/>
            <person name="Lipzen A."/>
            <person name="Labutti K."/>
            <person name="Barry K."/>
            <person name="Miao Y."/>
            <person name="Rahimi M.J."/>
            <person name="Shen Q."/>
            <person name="Grigoriev I.V."/>
            <person name="Kubicek C.P."/>
            <person name="Druzhinina I.S."/>
        </authorList>
    </citation>
    <scope>NUCLEOTIDE SEQUENCE [LARGE SCALE GENOMIC DNA]</scope>
    <source>
        <strain evidence="1 2">CBS 433.97</strain>
    </source>
</reference>
<dbReference type="OrthoDB" id="4763081at2759"/>
<sequence>MTRPHISLHPRCGACGDDFRLGQKIVAAIRKSRSVQVINAYTFPDYGASDDTAPDIDWYFCRKPSCSQCNDGAADAATIHVDCYNLFRLHCNNNDSLYRLWLTATWRRPWHGAPSLRLFPDVDASKTMQLAATACSLPQLTAVPAEILHMIGEYAQPSPLGRYRAIIDLAADLNSQEQSWPQSLPLSEIASWERGGHAVVNESLHPIVRITIDCWGLKRIERLVDNPPFAGKRSDTEVYIIEAQERLRDVTVQFQSGLGRLDVPKDSVDLQLWDTPTPPSLESLQNMPRITGTTQFASIDLRKANALTFFVANGSTLAVHGHTRRRSHPETTFDRISRQRQRHAAWIYVPLPSKDRITHFGIRAPHKFTRSPWAAADYSYLFRFELAGDVIVGPRFLGPTQDFIWPVKEQLLLIFNVAELAAISAMSAYPNESSEITPFARLSKAPFQEACFSSAPLEGIVLLQIYSDAETGLCRGILAEYGNGSQRALGECRIGVDPVCTYKSPACLCFTQVTRNRSGTSIELKGIKVSSSYQSEHKHGEVGWSCFPMRGTLQLWFTNEQSILEVIVDEAELMPS</sequence>
<name>A0A2T3ZDX3_TRIA4</name>
<dbReference type="AlphaFoldDB" id="A0A2T3ZDX3"/>